<proteinExistence type="predicted"/>
<comment type="caution">
    <text evidence="1">The sequence shown here is derived from an EMBL/GenBank/DDBJ whole genome shotgun (WGS) entry which is preliminary data.</text>
</comment>
<evidence type="ECO:0000313" key="2">
    <source>
        <dbReference type="Proteomes" id="UP000594638"/>
    </source>
</evidence>
<reference evidence="1 2" key="1">
    <citation type="submission" date="2019-12" db="EMBL/GenBank/DDBJ databases">
        <authorList>
            <person name="Alioto T."/>
            <person name="Alioto T."/>
            <person name="Gomez Garrido J."/>
        </authorList>
    </citation>
    <scope>NUCLEOTIDE SEQUENCE [LARGE SCALE GENOMIC DNA]</scope>
</reference>
<protein>
    <submittedName>
        <fullName evidence="1">Uncharacterized protein</fullName>
    </submittedName>
</protein>
<dbReference type="Proteomes" id="UP000594638">
    <property type="component" value="Unassembled WGS sequence"/>
</dbReference>
<name>A0A8S0RMB2_OLEEU</name>
<accession>A0A8S0RMB2</accession>
<dbReference type="Gramene" id="OE9A085331T1">
    <property type="protein sequence ID" value="OE9A085331C1"/>
    <property type="gene ID" value="OE9A085331"/>
</dbReference>
<dbReference type="AlphaFoldDB" id="A0A8S0RMB2"/>
<keyword evidence="2" id="KW-1185">Reference proteome</keyword>
<sequence>MRPKCKPNFSNFGFSISLSSAFHTPTQYLKWRQMRPKCKPNFSNFDFSISLSSLRFTVRLSISNGGRRDQNANLISPILTSPFPSRLCVSHSDARRSVSVADSLIVWPNRRHRSSRRSFVVSASRYRLSRFWKSAIRLYLAADGHPQPLRSLALAYCTVFVTTDSVSP</sequence>
<evidence type="ECO:0000313" key="1">
    <source>
        <dbReference type="EMBL" id="CAA2980550.1"/>
    </source>
</evidence>
<dbReference type="EMBL" id="CACTIH010003649">
    <property type="protein sequence ID" value="CAA2980550.1"/>
    <property type="molecule type" value="Genomic_DNA"/>
</dbReference>
<organism evidence="1 2">
    <name type="scientific">Olea europaea subsp. europaea</name>
    <dbReference type="NCBI Taxonomy" id="158383"/>
    <lineage>
        <taxon>Eukaryota</taxon>
        <taxon>Viridiplantae</taxon>
        <taxon>Streptophyta</taxon>
        <taxon>Embryophyta</taxon>
        <taxon>Tracheophyta</taxon>
        <taxon>Spermatophyta</taxon>
        <taxon>Magnoliopsida</taxon>
        <taxon>eudicotyledons</taxon>
        <taxon>Gunneridae</taxon>
        <taxon>Pentapetalae</taxon>
        <taxon>asterids</taxon>
        <taxon>lamiids</taxon>
        <taxon>Lamiales</taxon>
        <taxon>Oleaceae</taxon>
        <taxon>Oleeae</taxon>
        <taxon>Olea</taxon>
    </lineage>
</organism>
<gene>
    <name evidence="1" type="ORF">OLEA9_A085331</name>
</gene>